<accession>A0A077PCN9</accession>
<dbReference type="Proteomes" id="UP000028500">
    <property type="component" value="Unassembled WGS sequence"/>
</dbReference>
<evidence type="ECO:0000256" key="1">
    <source>
        <dbReference type="ARBA" id="ARBA00022630"/>
    </source>
</evidence>
<dbReference type="Gene3D" id="3.30.43.10">
    <property type="entry name" value="Uridine Diphospho-n-acetylenolpyruvylglucosamine Reductase, domain 2"/>
    <property type="match status" value="1"/>
</dbReference>
<dbReference type="RefSeq" id="WP_080717912.1">
    <property type="nucleotide sequence ID" value="NZ_CAWLZI010000123.1"/>
</dbReference>
<keyword evidence="1" id="KW-0285">Flavoprotein</keyword>
<dbReference type="Gene3D" id="3.40.462.10">
    <property type="entry name" value="FAD-linked oxidases, C-terminal domain"/>
    <property type="match status" value="1"/>
</dbReference>
<proteinExistence type="predicted"/>
<evidence type="ECO:0000256" key="2">
    <source>
        <dbReference type="ARBA" id="ARBA00022827"/>
    </source>
</evidence>
<dbReference type="Gene3D" id="1.10.45.10">
    <property type="entry name" value="Vanillyl-alcohol Oxidase, Chain A, domain 4"/>
    <property type="match status" value="1"/>
</dbReference>
<evidence type="ECO:0000313" key="4">
    <source>
        <dbReference type="EMBL" id="CDH18452.1"/>
    </source>
</evidence>
<dbReference type="PANTHER" id="PTHR11748">
    <property type="entry name" value="D-LACTATE DEHYDROGENASE"/>
    <property type="match status" value="1"/>
</dbReference>
<comment type="caution">
    <text evidence="4">The sequence shown here is derived from an EMBL/GenBank/DDBJ whole genome shotgun (WGS) entry which is preliminary data.</text>
</comment>
<dbReference type="AlphaFoldDB" id="A0A077PCN9"/>
<name>A0A077PCN9_XENBV</name>
<evidence type="ECO:0000259" key="3">
    <source>
        <dbReference type="PROSITE" id="PS51387"/>
    </source>
</evidence>
<dbReference type="InterPro" id="IPR016171">
    <property type="entry name" value="Vanillyl_alc_oxidase_C-sub2"/>
</dbReference>
<dbReference type="GO" id="GO:0071949">
    <property type="term" value="F:FAD binding"/>
    <property type="evidence" value="ECO:0007669"/>
    <property type="project" value="InterPro"/>
</dbReference>
<dbReference type="Gene3D" id="3.30.465.10">
    <property type="match status" value="1"/>
</dbReference>
<sequence>MDIIEKKQSDVCSLNNIILELKKIVGETYIQIKFNEMSTLTLGRNVSLFSPKNVNAIVKPGSINEVVQIVHLMNKNNPKLGLHIVSSGYNWGLGSKEPVSEDSIIVILDRLTEIREINIENGWAIIEPGVTQLNLAKLLKDSSRMLNVTASSGHTSVVGNILERGVGLRRQRTDDLLGLEVITPDGEKIKVGWWPHAERETAFNTFGHGPSLLHLYTQSNLGIITGAVVRLLPRPQTQTVLHLRFLREKLLGAVNLFRDWYSQEMVSGVLKIYDTVSTESYGGSVDEHLTLICVSGNHKKVEATISILFEEAKDSGIFTKITHSNEISSDKNDFVLQVVEHAYAGDPTWNEHMLRAATGQNANEVDSKGGGWIFFLAFIPFKGETIVEALSIIDDISNQTGVKIGTTVNALSSDVIDLVISIKFPPVKNQISKAHETLDLIYEHFTYKGFYPYRLDINHTHFLEQYYSQTEREVNKKLKSILDPNGIISTGRYF</sequence>
<protein>
    <submittedName>
        <fullName evidence="4">FAD linked oxidase domain protein</fullName>
    </submittedName>
</protein>
<keyword evidence="5" id="KW-1185">Reference proteome</keyword>
<organism evidence="4 5">
    <name type="scientific">Xenorhabdus bovienii str. kraussei Quebec</name>
    <dbReference type="NCBI Taxonomy" id="1398203"/>
    <lineage>
        <taxon>Bacteria</taxon>
        <taxon>Pseudomonadati</taxon>
        <taxon>Pseudomonadota</taxon>
        <taxon>Gammaproteobacteria</taxon>
        <taxon>Enterobacterales</taxon>
        <taxon>Morganellaceae</taxon>
        <taxon>Xenorhabdus</taxon>
    </lineage>
</organism>
<dbReference type="GO" id="GO:0003824">
    <property type="term" value="F:catalytic activity"/>
    <property type="evidence" value="ECO:0007669"/>
    <property type="project" value="InterPro"/>
</dbReference>
<dbReference type="HOGENOM" id="CLU_024402_1_0_6"/>
<keyword evidence="2" id="KW-0274">FAD</keyword>
<dbReference type="EMBL" id="CBSY010000033">
    <property type="protein sequence ID" value="CDH18452.1"/>
    <property type="molecule type" value="Genomic_DNA"/>
</dbReference>
<feature type="domain" description="FAD-binding PCMH-type" evidence="3">
    <location>
        <begin position="49"/>
        <end position="234"/>
    </location>
</feature>
<dbReference type="InterPro" id="IPR016169">
    <property type="entry name" value="FAD-bd_PCMH_sub2"/>
</dbReference>
<dbReference type="InterPro" id="IPR006094">
    <property type="entry name" value="Oxid_FAD_bind_N"/>
</dbReference>
<dbReference type="InterPro" id="IPR016166">
    <property type="entry name" value="FAD-bd_PCMH"/>
</dbReference>
<dbReference type="PROSITE" id="PS51387">
    <property type="entry name" value="FAD_PCMH"/>
    <property type="match status" value="1"/>
</dbReference>
<dbReference type="InterPro" id="IPR016167">
    <property type="entry name" value="FAD-bd_PCMH_sub1"/>
</dbReference>
<reference evidence="4" key="1">
    <citation type="submission" date="2013-07" db="EMBL/GenBank/DDBJ databases">
        <title>Sub-species coevolution in mutualistic symbiosis.</title>
        <authorList>
            <person name="Murfin K."/>
            <person name="Klassen J."/>
            <person name="Lee M."/>
            <person name="Forst S."/>
            <person name="Stock P."/>
            <person name="Goodrich-Blair H."/>
        </authorList>
    </citation>
    <scope>NUCLEOTIDE SEQUENCE [LARGE SCALE GENOMIC DNA]</scope>
    <source>
        <strain evidence="4">Kraussei Quebec</strain>
    </source>
</reference>
<evidence type="ECO:0000313" key="5">
    <source>
        <dbReference type="Proteomes" id="UP000028500"/>
    </source>
</evidence>
<dbReference type="SUPFAM" id="SSF55103">
    <property type="entry name" value="FAD-linked oxidases, C-terminal domain"/>
    <property type="match status" value="1"/>
</dbReference>
<dbReference type="SUPFAM" id="SSF56176">
    <property type="entry name" value="FAD-binding/transporter-associated domain-like"/>
    <property type="match status" value="1"/>
</dbReference>
<dbReference type="InterPro" id="IPR016164">
    <property type="entry name" value="FAD-linked_Oxase-like_C"/>
</dbReference>
<dbReference type="InterPro" id="IPR016170">
    <property type="entry name" value="Cytok_DH_C_sf"/>
</dbReference>
<dbReference type="Pfam" id="PF01565">
    <property type="entry name" value="FAD_binding_4"/>
    <property type="match status" value="1"/>
</dbReference>
<gene>
    <name evidence="4" type="ORF">XBKQ1_1280003</name>
</gene>
<dbReference type="InterPro" id="IPR036318">
    <property type="entry name" value="FAD-bd_PCMH-like_sf"/>
</dbReference>